<dbReference type="GO" id="GO:0008233">
    <property type="term" value="F:peptidase activity"/>
    <property type="evidence" value="ECO:0007669"/>
    <property type="project" value="UniProtKB-KW"/>
</dbReference>
<evidence type="ECO:0000256" key="2">
    <source>
        <dbReference type="ARBA" id="ARBA00022679"/>
    </source>
</evidence>
<keyword evidence="1" id="KW-0645">Protease</keyword>
<keyword evidence="6" id="KW-0378">Hydrolase</keyword>
<evidence type="ECO:0000256" key="5">
    <source>
        <dbReference type="ARBA" id="ARBA00022759"/>
    </source>
</evidence>
<name>A0ABD0SQT7_LOXSC</name>
<protein>
    <recommendedName>
        <fullName evidence="8">Reverse transcriptase domain-containing protein</fullName>
    </recommendedName>
</protein>
<gene>
    <name evidence="9" type="ORF">ABMA28_004335</name>
</gene>
<dbReference type="InterPro" id="IPR000477">
    <property type="entry name" value="RT_dom"/>
</dbReference>
<evidence type="ECO:0000313" key="9">
    <source>
        <dbReference type="EMBL" id="KAL0822205.1"/>
    </source>
</evidence>
<keyword evidence="4" id="KW-0540">Nuclease</keyword>
<keyword evidence="5" id="KW-0255">Endonuclease</keyword>
<reference evidence="9 10" key="1">
    <citation type="submission" date="2024-06" db="EMBL/GenBank/DDBJ databases">
        <title>A chromosome-level genome assembly of beet webworm, Loxostege sticticalis.</title>
        <authorList>
            <person name="Zhang Y."/>
        </authorList>
    </citation>
    <scope>NUCLEOTIDE SEQUENCE [LARGE SCALE GENOMIC DNA]</scope>
    <source>
        <strain evidence="9">AQ028</strain>
        <tissue evidence="9">Male pupae</tissue>
    </source>
</reference>
<evidence type="ECO:0000256" key="1">
    <source>
        <dbReference type="ARBA" id="ARBA00022670"/>
    </source>
</evidence>
<evidence type="ECO:0000259" key="8">
    <source>
        <dbReference type="Pfam" id="PF00078"/>
    </source>
</evidence>
<dbReference type="PANTHER" id="PTHR24559">
    <property type="entry name" value="TRANSPOSON TY3-I GAG-POL POLYPROTEIN"/>
    <property type="match status" value="1"/>
</dbReference>
<dbReference type="AlphaFoldDB" id="A0ABD0SQT7"/>
<dbReference type="GO" id="GO:0003964">
    <property type="term" value="F:RNA-directed DNA polymerase activity"/>
    <property type="evidence" value="ECO:0007669"/>
    <property type="project" value="UniProtKB-KW"/>
</dbReference>
<feature type="domain" description="Reverse transcriptase" evidence="8">
    <location>
        <begin position="38"/>
        <end position="139"/>
    </location>
</feature>
<dbReference type="PANTHER" id="PTHR24559:SF444">
    <property type="entry name" value="REVERSE TRANSCRIPTASE DOMAIN-CONTAINING PROTEIN"/>
    <property type="match status" value="1"/>
</dbReference>
<keyword evidence="2" id="KW-0808">Transferase</keyword>
<evidence type="ECO:0000313" key="10">
    <source>
        <dbReference type="Proteomes" id="UP001549921"/>
    </source>
</evidence>
<dbReference type="SUPFAM" id="SSF56672">
    <property type="entry name" value="DNA/RNA polymerases"/>
    <property type="match status" value="1"/>
</dbReference>
<dbReference type="Pfam" id="PF00078">
    <property type="entry name" value="RVT_1"/>
    <property type="match status" value="1"/>
</dbReference>
<evidence type="ECO:0000256" key="3">
    <source>
        <dbReference type="ARBA" id="ARBA00022695"/>
    </source>
</evidence>
<keyword evidence="7" id="KW-0695">RNA-directed DNA polymerase</keyword>
<dbReference type="GO" id="GO:0004519">
    <property type="term" value="F:endonuclease activity"/>
    <property type="evidence" value="ECO:0007669"/>
    <property type="project" value="UniProtKB-KW"/>
</dbReference>
<accession>A0ABD0SQT7</accession>
<dbReference type="InterPro" id="IPR053134">
    <property type="entry name" value="RNA-dir_DNA_polymerase"/>
</dbReference>
<evidence type="ECO:0000256" key="6">
    <source>
        <dbReference type="ARBA" id="ARBA00022801"/>
    </source>
</evidence>
<dbReference type="GO" id="GO:0006508">
    <property type="term" value="P:proteolysis"/>
    <property type="evidence" value="ECO:0007669"/>
    <property type="project" value="UniProtKB-KW"/>
</dbReference>
<comment type="caution">
    <text evidence="9">The sequence shown here is derived from an EMBL/GenBank/DDBJ whole genome shotgun (WGS) entry which is preliminary data.</text>
</comment>
<organism evidence="9 10">
    <name type="scientific">Loxostege sticticalis</name>
    <name type="common">Beet webworm moth</name>
    <dbReference type="NCBI Taxonomy" id="481309"/>
    <lineage>
        <taxon>Eukaryota</taxon>
        <taxon>Metazoa</taxon>
        <taxon>Ecdysozoa</taxon>
        <taxon>Arthropoda</taxon>
        <taxon>Hexapoda</taxon>
        <taxon>Insecta</taxon>
        <taxon>Pterygota</taxon>
        <taxon>Neoptera</taxon>
        <taxon>Endopterygota</taxon>
        <taxon>Lepidoptera</taxon>
        <taxon>Glossata</taxon>
        <taxon>Ditrysia</taxon>
        <taxon>Pyraloidea</taxon>
        <taxon>Crambidae</taxon>
        <taxon>Pyraustinae</taxon>
        <taxon>Loxostege</taxon>
    </lineage>
</organism>
<evidence type="ECO:0000256" key="4">
    <source>
        <dbReference type="ARBA" id="ARBA00022722"/>
    </source>
</evidence>
<dbReference type="CDD" id="cd01647">
    <property type="entry name" value="RT_LTR"/>
    <property type="match status" value="1"/>
</dbReference>
<evidence type="ECO:0000256" key="7">
    <source>
        <dbReference type="ARBA" id="ARBA00022918"/>
    </source>
</evidence>
<sequence>MSESEKKITREITDDLLKNGIIRHSNSPYASPALLVDKGSGGKRLCVDYRQLNKITVKEKYPMPIIEDLIDRLQGCKYFTSLDLKSGYHQIKIKPEAIPKTAFITPDGHFEYLRMPFGLSNGPSVFQRLMNTVLGSLRFEALRSMGANSDNNKWDQYITNIQQGINSTINKTTSAVPSEVFFGYRIRMNNDGVTDDNIEDTVDLTALRKKVDENIQKVAEKQKATFDAKRKEAPVYKVGDLVVIKIPSMSNDGQSTKLLPRYKGPFQVTEILGHDRYRVADMRGAERSTKRYNGVSCVENMKPWIKIADADTPDVIENS</sequence>
<dbReference type="EMBL" id="JBEDNZ010000016">
    <property type="protein sequence ID" value="KAL0822205.1"/>
    <property type="molecule type" value="Genomic_DNA"/>
</dbReference>
<dbReference type="Gene3D" id="3.10.10.10">
    <property type="entry name" value="HIV Type 1 Reverse Transcriptase, subunit A, domain 1"/>
    <property type="match status" value="1"/>
</dbReference>
<keyword evidence="3" id="KW-0548">Nucleotidyltransferase</keyword>
<dbReference type="FunFam" id="3.10.10.10:FF:000007">
    <property type="entry name" value="Retrovirus-related Pol polyprotein from transposon 17.6-like Protein"/>
    <property type="match status" value="1"/>
</dbReference>
<proteinExistence type="predicted"/>
<dbReference type="Proteomes" id="UP001549921">
    <property type="component" value="Unassembled WGS sequence"/>
</dbReference>
<dbReference type="InterPro" id="IPR043502">
    <property type="entry name" value="DNA/RNA_pol_sf"/>
</dbReference>